<proteinExistence type="inferred from homology"/>
<dbReference type="Pfam" id="PF02687">
    <property type="entry name" value="FtsX"/>
    <property type="match status" value="1"/>
</dbReference>
<keyword evidence="5 7" id="KW-0472">Membrane</keyword>
<dbReference type="OrthoDB" id="9770036at2"/>
<keyword evidence="11" id="KW-1185">Reference proteome</keyword>
<evidence type="ECO:0000256" key="4">
    <source>
        <dbReference type="ARBA" id="ARBA00022989"/>
    </source>
</evidence>
<dbReference type="EMBL" id="FWXW01000004">
    <property type="protein sequence ID" value="SMC59800.1"/>
    <property type="molecule type" value="Genomic_DNA"/>
</dbReference>
<dbReference type="GO" id="GO:0005886">
    <property type="term" value="C:plasma membrane"/>
    <property type="evidence" value="ECO:0007669"/>
    <property type="project" value="UniProtKB-SubCell"/>
</dbReference>
<evidence type="ECO:0000256" key="7">
    <source>
        <dbReference type="SAM" id="Phobius"/>
    </source>
</evidence>
<keyword evidence="3 7" id="KW-0812">Transmembrane</keyword>
<feature type="transmembrane region" description="Helical" evidence="7">
    <location>
        <begin position="21"/>
        <end position="42"/>
    </location>
</feature>
<dbReference type="PANTHER" id="PTHR30572:SF4">
    <property type="entry name" value="ABC TRANSPORTER PERMEASE YTRF"/>
    <property type="match status" value="1"/>
</dbReference>
<feature type="transmembrane region" description="Helical" evidence="7">
    <location>
        <begin position="311"/>
        <end position="338"/>
    </location>
</feature>
<dbReference type="STRING" id="1122930.SAMN02745168_1707"/>
<feature type="transmembrane region" description="Helical" evidence="7">
    <location>
        <begin position="263"/>
        <end position="290"/>
    </location>
</feature>
<dbReference type="Proteomes" id="UP000192790">
    <property type="component" value="Unassembled WGS sequence"/>
</dbReference>
<gene>
    <name evidence="10" type="ORF">SAMN02745168_1707</name>
</gene>
<evidence type="ECO:0000256" key="2">
    <source>
        <dbReference type="ARBA" id="ARBA00022475"/>
    </source>
</evidence>
<protein>
    <submittedName>
        <fullName evidence="10">Putative ABC transport system permease protein</fullName>
    </submittedName>
</protein>
<accession>A0A1W2AGU3</accession>
<feature type="domain" description="MacB-like periplasmic core" evidence="9">
    <location>
        <begin position="21"/>
        <end position="231"/>
    </location>
</feature>
<comment type="subcellular location">
    <subcellularLocation>
        <location evidence="1">Cell membrane</location>
        <topology evidence="1">Multi-pass membrane protein</topology>
    </subcellularLocation>
</comment>
<evidence type="ECO:0000256" key="3">
    <source>
        <dbReference type="ARBA" id="ARBA00022692"/>
    </source>
</evidence>
<comment type="similarity">
    <text evidence="6">Belongs to the ABC-4 integral membrane protein family.</text>
</comment>
<evidence type="ECO:0000256" key="5">
    <source>
        <dbReference type="ARBA" id="ARBA00023136"/>
    </source>
</evidence>
<evidence type="ECO:0000256" key="6">
    <source>
        <dbReference type="ARBA" id="ARBA00038076"/>
    </source>
</evidence>
<name>A0A1W2AGU3_9FIRM</name>
<dbReference type="RefSeq" id="WP_084234406.1">
    <property type="nucleotide sequence ID" value="NZ_FWXW01000004.1"/>
</dbReference>
<sequence length="392" mass="42525">MNTNQAFKMSVKSILANKVRSFLTMLGIIIGVAAVIVLVSLVSGMQRQMQEYYASLGTNKINVSVYTWGSPDITSDLYDYCLSLDNLVTGVTPNSTYWGTVKYLTKTVTDAQVYLGSDQYSVCSNYQLASGRDLSYMDVLKYKKVCVIGSKVKESLFNYADPVGKTIVIGGNSFKVVGVYASKGTSWGDWMDNMIVVPYTLNRLLNKTTQMTEFVVKAKSADATTEAITRLNGFLSTRVDSNTGYYNVYSENTWQEQGNQQTMMLSLVLGGIAGISLLVGGIGIMNIMLVTVTERTREIGIRKAIGAERRAIITQFLIESSVISAMGGVIGIVVGTLLTLVLGKVLMQIVLFPSLAMTIGAFLFSVVIGVGFGLYPAVKASALQPVEALRAE</sequence>
<dbReference type="Pfam" id="PF12704">
    <property type="entry name" value="MacB_PCD"/>
    <property type="match status" value="1"/>
</dbReference>
<dbReference type="GO" id="GO:0022857">
    <property type="term" value="F:transmembrane transporter activity"/>
    <property type="evidence" value="ECO:0007669"/>
    <property type="project" value="TreeGrafter"/>
</dbReference>
<dbReference type="PANTHER" id="PTHR30572">
    <property type="entry name" value="MEMBRANE COMPONENT OF TRANSPORTER-RELATED"/>
    <property type="match status" value="1"/>
</dbReference>
<evidence type="ECO:0000259" key="8">
    <source>
        <dbReference type="Pfam" id="PF02687"/>
    </source>
</evidence>
<reference evidence="10 11" key="1">
    <citation type="submission" date="2017-04" db="EMBL/GenBank/DDBJ databases">
        <authorList>
            <person name="Afonso C.L."/>
            <person name="Miller P.J."/>
            <person name="Scott M.A."/>
            <person name="Spackman E."/>
            <person name="Goraichik I."/>
            <person name="Dimitrov K.M."/>
            <person name="Suarez D.L."/>
            <person name="Swayne D.E."/>
        </authorList>
    </citation>
    <scope>NUCLEOTIDE SEQUENCE [LARGE SCALE GENOMIC DNA]</scope>
    <source>
        <strain evidence="10 11">DSM 12816</strain>
    </source>
</reference>
<keyword evidence="4 7" id="KW-1133">Transmembrane helix</keyword>
<dbReference type="InterPro" id="IPR050250">
    <property type="entry name" value="Macrolide_Exporter_MacB"/>
</dbReference>
<organism evidence="10 11">
    <name type="scientific">Papillibacter cinnamivorans DSM 12816</name>
    <dbReference type="NCBI Taxonomy" id="1122930"/>
    <lineage>
        <taxon>Bacteria</taxon>
        <taxon>Bacillati</taxon>
        <taxon>Bacillota</taxon>
        <taxon>Clostridia</taxon>
        <taxon>Eubacteriales</taxon>
        <taxon>Oscillospiraceae</taxon>
        <taxon>Papillibacter</taxon>
    </lineage>
</organism>
<evidence type="ECO:0000313" key="11">
    <source>
        <dbReference type="Proteomes" id="UP000192790"/>
    </source>
</evidence>
<dbReference type="InterPro" id="IPR025857">
    <property type="entry name" value="MacB_PCD"/>
</dbReference>
<dbReference type="AlphaFoldDB" id="A0A1W2AGU3"/>
<evidence type="ECO:0000259" key="9">
    <source>
        <dbReference type="Pfam" id="PF12704"/>
    </source>
</evidence>
<feature type="transmembrane region" description="Helical" evidence="7">
    <location>
        <begin position="350"/>
        <end position="375"/>
    </location>
</feature>
<evidence type="ECO:0000313" key="10">
    <source>
        <dbReference type="EMBL" id="SMC59800.1"/>
    </source>
</evidence>
<evidence type="ECO:0000256" key="1">
    <source>
        <dbReference type="ARBA" id="ARBA00004651"/>
    </source>
</evidence>
<keyword evidence="2" id="KW-1003">Cell membrane</keyword>
<feature type="domain" description="ABC3 transporter permease C-terminal" evidence="8">
    <location>
        <begin position="272"/>
        <end position="385"/>
    </location>
</feature>
<dbReference type="InterPro" id="IPR003838">
    <property type="entry name" value="ABC3_permease_C"/>
</dbReference>